<comment type="caution">
    <text evidence="1">The sequence shown here is derived from an EMBL/GenBank/DDBJ whole genome shotgun (WGS) entry which is preliminary data.</text>
</comment>
<dbReference type="Proteomes" id="UP001500567">
    <property type="component" value="Unassembled WGS sequence"/>
</dbReference>
<reference evidence="2" key="1">
    <citation type="journal article" date="2019" name="Int. J. Syst. Evol. Microbiol.">
        <title>The Global Catalogue of Microorganisms (GCM) 10K type strain sequencing project: providing services to taxonomists for standard genome sequencing and annotation.</title>
        <authorList>
            <consortium name="The Broad Institute Genomics Platform"/>
            <consortium name="The Broad Institute Genome Sequencing Center for Infectious Disease"/>
            <person name="Wu L."/>
            <person name="Ma J."/>
        </authorList>
    </citation>
    <scope>NUCLEOTIDE SEQUENCE [LARGE SCALE GENOMIC DNA]</scope>
    <source>
        <strain evidence="2">JCM 17224</strain>
    </source>
</reference>
<protein>
    <submittedName>
        <fullName evidence="1">Uncharacterized protein</fullName>
    </submittedName>
</protein>
<dbReference type="EMBL" id="BAABDJ010000049">
    <property type="protein sequence ID" value="GAA4020274.1"/>
    <property type="molecule type" value="Genomic_DNA"/>
</dbReference>
<proteinExistence type="predicted"/>
<gene>
    <name evidence="1" type="ORF">GCM10022408_37770</name>
</gene>
<name>A0ABP7T327_9BACT</name>
<dbReference type="RefSeq" id="WP_345075188.1">
    <property type="nucleotide sequence ID" value="NZ_BAABDJ010000049.1"/>
</dbReference>
<accession>A0ABP7T327</accession>
<keyword evidence="2" id="KW-1185">Reference proteome</keyword>
<organism evidence="1 2">
    <name type="scientific">Hymenobacter fastidiosus</name>
    <dbReference type="NCBI Taxonomy" id="486264"/>
    <lineage>
        <taxon>Bacteria</taxon>
        <taxon>Pseudomonadati</taxon>
        <taxon>Bacteroidota</taxon>
        <taxon>Cytophagia</taxon>
        <taxon>Cytophagales</taxon>
        <taxon>Hymenobacteraceae</taxon>
        <taxon>Hymenobacter</taxon>
    </lineage>
</organism>
<evidence type="ECO:0000313" key="1">
    <source>
        <dbReference type="EMBL" id="GAA4020274.1"/>
    </source>
</evidence>
<sequence length="123" mass="14403">MKLETVSNRLRFEGSENSVRLLLRGVSGPYQHFDYDAIIWTTENPNSRRINWGTEYNVVRSSYVRDLVHVETVLHPITQQILTALSSRWRYVTIVHMYRTCDGYRHHAKWKAGKQISLPLSVS</sequence>
<evidence type="ECO:0000313" key="2">
    <source>
        <dbReference type="Proteomes" id="UP001500567"/>
    </source>
</evidence>